<feature type="compositionally biased region" description="Polar residues" evidence="1">
    <location>
        <begin position="98"/>
        <end position="110"/>
    </location>
</feature>
<organism evidence="2 3">
    <name type="scientific">Periconia digitata</name>
    <dbReference type="NCBI Taxonomy" id="1303443"/>
    <lineage>
        <taxon>Eukaryota</taxon>
        <taxon>Fungi</taxon>
        <taxon>Dikarya</taxon>
        <taxon>Ascomycota</taxon>
        <taxon>Pezizomycotina</taxon>
        <taxon>Dothideomycetes</taxon>
        <taxon>Pleosporomycetidae</taxon>
        <taxon>Pleosporales</taxon>
        <taxon>Massarineae</taxon>
        <taxon>Periconiaceae</taxon>
        <taxon>Periconia</taxon>
    </lineage>
</organism>
<feature type="compositionally biased region" description="Polar residues" evidence="1">
    <location>
        <begin position="183"/>
        <end position="192"/>
    </location>
</feature>
<feature type="compositionally biased region" description="Polar residues" evidence="1">
    <location>
        <begin position="72"/>
        <end position="83"/>
    </location>
</feature>
<sequence>MPIPTLSSPLKLRSRIKEASTRSERSQPQLDQARSGSADTQSTSLNATDEQKRRSFLPQRGIARSLFRKNASADTPITKSQNGDGPASARESLDDAVPSQTQQHHVNRSTAELGRSRPRSLYQPRAAQNPILERDETDSSRASDRVNKSLHSGGLQRSASSRQPVAPSQATQPANSRGHARTRSTATALSKGSTERPRSLVSMPGHGTKPTLSVDLDSSAAAPRTSARLEALKRSSSTRARPESVRDRPAAATKPAPRDVSQSQSGLHEVPKVDSSKLARPAFSTLQQHFTPRKTAKAATSTFFHPPPDVSAAHLPQEVILLQSELLQLHLLHASSAQTSRQWELSAQESLRGRFDEVASLYRVMREYERNEMEQKNIQALRELNGAASFSGLAKHLQALSGPLNEAPALLDSGGRYHDVLRQFQEWMRHVEEIWSLRNSSSSGGLSETGSIESLDDWWKEENQVLTRKLTSFLRDLDSLQPPTSESSIAYIVTVCKQLLEGMVAELKTMQSIHADVVAKEEMWVEDCLRKIAQDIGAILENNEEEEAWRF</sequence>
<feature type="compositionally biased region" description="Basic and acidic residues" evidence="1">
    <location>
        <begin position="240"/>
        <end position="249"/>
    </location>
</feature>
<comment type="caution">
    <text evidence="2">The sequence shown here is derived from an EMBL/GenBank/DDBJ whole genome shotgun (WGS) entry which is preliminary data.</text>
</comment>
<feature type="compositionally biased region" description="Basic and acidic residues" evidence="1">
    <location>
        <begin position="15"/>
        <end position="25"/>
    </location>
</feature>
<protein>
    <submittedName>
        <fullName evidence="2">Uncharacterized protein</fullName>
    </submittedName>
</protein>
<feature type="compositionally biased region" description="Polar residues" evidence="1">
    <location>
        <begin position="155"/>
        <end position="175"/>
    </location>
</feature>
<name>A0A9W4UGN3_9PLEO</name>
<proteinExistence type="predicted"/>
<feature type="compositionally biased region" description="Basic and acidic residues" evidence="1">
    <location>
        <begin position="132"/>
        <end position="147"/>
    </location>
</feature>
<keyword evidence="3" id="KW-1185">Reference proteome</keyword>
<dbReference type="EMBL" id="CAOQHR010000006">
    <property type="protein sequence ID" value="CAI6335851.1"/>
    <property type="molecule type" value="Genomic_DNA"/>
</dbReference>
<accession>A0A9W4UGN3</accession>
<evidence type="ECO:0000313" key="3">
    <source>
        <dbReference type="Proteomes" id="UP001152607"/>
    </source>
</evidence>
<feature type="region of interest" description="Disordered" evidence="1">
    <location>
        <begin position="1"/>
        <end position="274"/>
    </location>
</feature>
<evidence type="ECO:0000313" key="2">
    <source>
        <dbReference type="EMBL" id="CAI6335851.1"/>
    </source>
</evidence>
<dbReference type="AlphaFoldDB" id="A0A9W4UGN3"/>
<gene>
    <name evidence="2" type="ORF">PDIGIT_LOCUS8937</name>
</gene>
<dbReference type="OrthoDB" id="5429993at2759"/>
<dbReference type="Proteomes" id="UP001152607">
    <property type="component" value="Unassembled WGS sequence"/>
</dbReference>
<reference evidence="2" key="1">
    <citation type="submission" date="2023-01" db="EMBL/GenBank/DDBJ databases">
        <authorList>
            <person name="Van Ghelder C."/>
            <person name="Rancurel C."/>
        </authorList>
    </citation>
    <scope>NUCLEOTIDE SEQUENCE</scope>
    <source>
        <strain evidence="2">CNCM I-4278</strain>
    </source>
</reference>
<feature type="compositionally biased region" description="Polar residues" evidence="1">
    <location>
        <begin position="26"/>
        <end position="48"/>
    </location>
</feature>
<evidence type="ECO:0000256" key="1">
    <source>
        <dbReference type="SAM" id="MobiDB-lite"/>
    </source>
</evidence>